<dbReference type="SMART" id="SM01382">
    <property type="entry name" value="Ribosomal_L2_C"/>
    <property type="match status" value="1"/>
</dbReference>
<accession>A0A1F6A2H6</accession>
<name>A0A1F6A2H6_9BACT</name>
<dbReference type="PANTHER" id="PTHR13691:SF5">
    <property type="entry name" value="LARGE RIBOSOMAL SUBUNIT PROTEIN UL2M"/>
    <property type="match status" value="1"/>
</dbReference>
<evidence type="ECO:0000256" key="1">
    <source>
        <dbReference type="ARBA" id="ARBA00005636"/>
    </source>
</evidence>
<feature type="domain" description="Large ribosomal subunit protein uL2 C-terminal" evidence="7">
    <location>
        <begin position="124"/>
        <end position="253"/>
    </location>
</feature>
<dbReference type="HAMAP" id="MF_01320_B">
    <property type="entry name" value="Ribosomal_uL2_B"/>
    <property type="match status" value="1"/>
</dbReference>
<gene>
    <name evidence="5" type="primary">rplB</name>
    <name evidence="9" type="ORF">A2721_03385</name>
</gene>
<dbReference type="Pfam" id="PF00181">
    <property type="entry name" value="Ribosomal_L2_N"/>
    <property type="match status" value="1"/>
</dbReference>
<dbReference type="Proteomes" id="UP000177871">
    <property type="component" value="Unassembled WGS sequence"/>
</dbReference>
<dbReference type="STRING" id="1798381.A2721_03385"/>
<keyword evidence="5" id="KW-0699">rRNA-binding</keyword>
<feature type="compositionally biased region" description="Basic residues" evidence="6">
    <location>
        <begin position="255"/>
        <end position="265"/>
    </location>
</feature>
<dbReference type="InterPro" id="IPR008991">
    <property type="entry name" value="Translation_prot_SH3-like_sf"/>
</dbReference>
<dbReference type="PANTHER" id="PTHR13691">
    <property type="entry name" value="RIBOSOMAL PROTEIN L2"/>
    <property type="match status" value="1"/>
</dbReference>
<comment type="function">
    <text evidence="5">One of the primary rRNA binding proteins. Required for association of the 30S and 50S subunits to form the 70S ribosome, for tRNA binding and peptide bond formation. It has been suggested to have peptidyltransferase activity; this is somewhat controversial. Makes several contacts with the 16S rRNA in the 70S ribosome.</text>
</comment>
<evidence type="ECO:0000256" key="6">
    <source>
        <dbReference type="SAM" id="MobiDB-lite"/>
    </source>
</evidence>
<comment type="subunit">
    <text evidence="5">Part of the 50S ribosomal subunit. Forms a bridge to the 30S subunit in the 70S ribosome.</text>
</comment>
<dbReference type="SMART" id="SM01383">
    <property type="entry name" value="Ribosomal_L2"/>
    <property type="match status" value="1"/>
</dbReference>
<dbReference type="FunFam" id="4.10.950.10:FF:000001">
    <property type="entry name" value="50S ribosomal protein L2"/>
    <property type="match status" value="1"/>
</dbReference>
<dbReference type="GO" id="GO:0016740">
    <property type="term" value="F:transferase activity"/>
    <property type="evidence" value="ECO:0007669"/>
    <property type="project" value="InterPro"/>
</dbReference>
<dbReference type="InterPro" id="IPR002171">
    <property type="entry name" value="Ribosomal_uL2"/>
</dbReference>
<dbReference type="FunFam" id="2.30.30.30:FF:000001">
    <property type="entry name" value="50S ribosomal protein L2"/>
    <property type="match status" value="1"/>
</dbReference>
<evidence type="ECO:0000313" key="10">
    <source>
        <dbReference type="Proteomes" id="UP000177871"/>
    </source>
</evidence>
<reference evidence="9 10" key="1">
    <citation type="journal article" date="2016" name="Nat. Commun.">
        <title>Thousands of microbial genomes shed light on interconnected biogeochemical processes in an aquifer system.</title>
        <authorList>
            <person name="Anantharaman K."/>
            <person name="Brown C.T."/>
            <person name="Hug L.A."/>
            <person name="Sharon I."/>
            <person name="Castelle C.J."/>
            <person name="Probst A.J."/>
            <person name="Thomas B.C."/>
            <person name="Singh A."/>
            <person name="Wilkins M.J."/>
            <person name="Karaoz U."/>
            <person name="Brodie E.L."/>
            <person name="Williams K.H."/>
            <person name="Hubbard S.S."/>
            <person name="Banfield J.F."/>
        </authorList>
    </citation>
    <scope>NUCLEOTIDE SEQUENCE [LARGE SCALE GENOMIC DNA]</scope>
</reference>
<comment type="caution">
    <text evidence="9">The sequence shown here is derived from an EMBL/GenBank/DDBJ whole genome shotgun (WGS) entry which is preliminary data.</text>
</comment>
<evidence type="ECO:0000256" key="5">
    <source>
        <dbReference type="HAMAP-Rule" id="MF_01320"/>
    </source>
</evidence>
<evidence type="ECO:0000256" key="4">
    <source>
        <dbReference type="ARBA" id="ARBA00035242"/>
    </source>
</evidence>
<evidence type="ECO:0000259" key="8">
    <source>
        <dbReference type="SMART" id="SM01383"/>
    </source>
</evidence>
<keyword evidence="5" id="KW-0694">RNA-binding</keyword>
<dbReference type="EMBL" id="MFJK01000013">
    <property type="protein sequence ID" value="OGG18878.1"/>
    <property type="molecule type" value="Genomic_DNA"/>
</dbReference>
<feature type="region of interest" description="Disordered" evidence="6">
    <location>
        <begin position="209"/>
        <end position="276"/>
    </location>
</feature>
<dbReference type="GO" id="GO:0002181">
    <property type="term" value="P:cytoplasmic translation"/>
    <property type="evidence" value="ECO:0007669"/>
    <property type="project" value="TreeGrafter"/>
</dbReference>
<dbReference type="InterPro" id="IPR022666">
    <property type="entry name" value="Ribosomal_uL2_RNA-bd_dom"/>
</dbReference>
<dbReference type="NCBIfam" id="TIGR01171">
    <property type="entry name" value="rplB_bact"/>
    <property type="match status" value="1"/>
</dbReference>
<keyword evidence="3 5" id="KW-0687">Ribonucleoprotein</keyword>
<dbReference type="Pfam" id="PF03947">
    <property type="entry name" value="Ribosomal_L2_C"/>
    <property type="match status" value="1"/>
</dbReference>
<dbReference type="GO" id="GO:0015934">
    <property type="term" value="C:large ribosomal subunit"/>
    <property type="evidence" value="ECO:0007669"/>
    <property type="project" value="InterPro"/>
</dbReference>
<dbReference type="Gene3D" id="2.40.50.140">
    <property type="entry name" value="Nucleic acid-binding proteins"/>
    <property type="match status" value="1"/>
</dbReference>
<dbReference type="PIRSF" id="PIRSF002158">
    <property type="entry name" value="Ribosomal_L2"/>
    <property type="match status" value="1"/>
</dbReference>
<dbReference type="AlphaFoldDB" id="A0A1F6A2H6"/>
<evidence type="ECO:0000256" key="2">
    <source>
        <dbReference type="ARBA" id="ARBA00022980"/>
    </source>
</evidence>
<evidence type="ECO:0000256" key="3">
    <source>
        <dbReference type="ARBA" id="ARBA00023274"/>
    </source>
</evidence>
<dbReference type="GO" id="GO:0003735">
    <property type="term" value="F:structural constituent of ribosome"/>
    <property type="evidence" value="ECO:0007669"/>
    <property type="project" value="InterPro"/>
</dbReference>
<feature type="compositionally biased region" description="Basic and acidic residues" evidence="6">
    <location>
        <begin position="266"/>
        <end position="276"/>
    </location>
</feature>
<comment type="similarity">
    <text evidence="1 5">Belongs to the universal ribosomal protein uL2 family.</text>
</comment>
<organism evidence="9 10">
    <name type="scientific">Candidatus Gottesmanbacteria bacterium RIFCSPHIGHO2_01_FULL_47_48</name>
    <dbReference type="NCBI Taxonomy" id="1798381"/>
    <lineage>
        <taxon>Bacteria</taxon>
        <taxon>Candidatus Gottesmaniibacteriota</taxon>
    </lineage>
</organism>
<feature type="domain" description="Large ribosomal subunit protein uL2 RNA-binding" evidence="8">
    <location>
        <begin position="42"/>
        <end position="118"/>
    </location>
</feature>
<dbReference type="SUPFAM" id="SSF50249">
    <property type="entry name" value="Nucleic acid-binding proteins"/>
    <property type="match status" value="1"/>
</dbReference>
<evidence type="ECO:0000313" key="9">
    <source>
        <dbReference type="EMBL" id="OGG18878.1"/>
    </source>
</evidence>
<dbReference type="SUPFAM" id="SSF50104">
    <property type="entry name" value="Translation proteins SH3-like domain"/>
    <property type="match status" value="1"/>
</dbReference>
<evidence type="ECO:0000259" key="7">
    <source>
        <dbReference type="SMART" id="SM01382"/>
    </source>
</evidence>
<sequence>MMLKKYRGTMTRRFMTGVDYKSTLTAVGPEKTLTTLLPKTSGRDSFGHISSRHIGGRHKRLYRLIDFKRDKRDIAGRVVSVEYDPNRTVNIALIHYPDGEKRYILHPEGLKVGETVTSGFHVEAKLGNALPLGHMPVGTIVHNIELTPGQGGILARGAGAGATILAKEGDYVTIKLPSGETRLVFKDNFASVGTLGNVDWKNIVIGKAGRSRHMGHRPEVRGTAQNPRTHPHGGGEGRSGEGLKSAKTPWGKIARGLRTRKKGKHSDKYIVERRKK</sequence>
<dbReference type="Gene3D" id="4.10.950.10">
    <property type="entry name" value="Ribosomal protein L2, domain 3"/>
    <property type="match status" value="1"/>
</dbReference>
<dbReference type="Gene3D" id="2.30.30.30">
    <property type="match status" value="1"/>
</dbReference>
<dbReference type="InterPro" id="IPR014722">
    <property type="entry name" value="Rib_uL2_dom2"/>
</dbReference>
<dbReference type="GO" id="GO:0019843">
    <property type="term" value="F:rRNA binding"/>
    <property type="evidence" value="ECO:0007669"/>
    <property type="project" value="UniProtKB-UniRule"/>
</dbReference>
<protein>
    <recommendedName>
        <fullName evidence="4 5">Large ribosomal subunit protein uL2</fullName>
    </recommendedName>
</protein>
<dbReference type="InterPro" id="IPR012340">
    <property type="entry name" value="NA-bd_OB-fold"/>
</dbReference>
<dbReference type="InterPro" id="IPR005880">
    <property type="entry name" value="Ribosomal_uL2_bac/org-type"/>
</dbReference>
<dbReference type="InterPro" id="IPR014726">
    <property type="entry name" value="Ribosomal_uL2_dom3"/>
</dbReference>
<dbReference type="InterPro" id="IPR022669">
    <property type="entry name" value="Ribosomal_uL2_C"/>
</dbReference>
<keyword evidence="2 5" id="KW-0689">Ribosomal protein</keyword>
<proteinExistence type="inferred from homology"/>